<sequence length="128" mass="13647">MPTRLRLSNNECQVKVRVDAPVLTERPVKAGTVSLTPRGKLEPGHRQCPSCARAACRCAPPRRAERGPELGPAPRYLCAPVSAHLCCGLRAQIHLRGCLCKHARALRVLTEPQCAGGGAGLRLGTAPL</sequence>
<protein>
    <submittedName>
        <fullName evidence="1">Uncharacterized protein</fullName>
    </submittedName>
</protein>
<name>A0AAV7UD31_PLEWA</name>
<proteinExistence type="predicted"/>
<keyword evidence="2" id="KW-1185">Reference proteome</keyword>
<organism evidence="1 2">
    <name type="scientific">Pleurodeles waltl</name>
    <name type="common">Iberian ribbed newt</name>
    <dbReference type="NCBI Taxonomy" id="8319"/>
    <lineage>
        <taxon>Eukaryota</taxon>
        <taxon>Metazoa</taxon>
        <taxon>Chordata</taxon>
        <taxon>Craniata</taxon>
        <taxon>Vertebrata</taxon>
        <taxon>Euteleostomi</taxon>
        <taxon>Amphibia</taxon>
        <taxon>Batrachia</taxon>
        <taxon>Caudata</taxon>
        <taxon>Salamandroidea</taxon>
        <taxon>Salamandridae</taxon>
        <taxon>Pleurodelinae</taxon>
        <taxon>Pleurodeles</taxon>
    </lineage>
</organism>
<dbReference type="EMBL" id="JANPWB010000005">
    <property type="protein sequence ID" value="KAJ1186997.1"/>
    <property type="molecule type" value="Genomic_DNA"/>
</dbReference>
<gene>
    <name evidence="1" type="ORF">NDU88_003776</name>
</gene>
<comment type="caution">
    <text evidence="1">The sequence shown here is derived from an EMBL/GenBank/DDBJ whole genome shotgun (WGS) entry which is preliminary data.</text>
</comment>
<dbReference type="Proteomes" id="UP001066276">
    <property type="component" value="Chromosome 3_1"/>
</dbReference>
<evidence type="ECO:0000313" key="2">
    <source>
        <dbReference type="Proteomes" id="UP001066276"/>
    </source>
</evidence>
<dbReference type="AlphaFoldDB" id="A0AAV7UD31"/>
<accession>A0AAV7UD31</accession>
<reference evidence="1" key="1">
    <citation type="journal article" date="2022" name="bioRxiv">
        <title>Sequencing and chromosome-scale assembly of the giantPleurodeles waltlgenome.</title>
        <authorList>
            <person name="Brown T."/>
            <person name="Elewa A."/>
            <person name="Iarovenko S."/>
            <person name="Subramanian E."/>
            <person name="Araus A.J."/>
            <person name="Petzold A."/>
            <person name="Susuki M."/>
            <person name="Suzuki K.-i.T."/>
            <person name="Hayashi T."/>
            <person name="Toyoda A."/>
            <person name="Oliveira C."/>
            <person name="Osipova E."/>
            <person name="Leigh N.D."/>
            <person name="Simon A."/>
            <person name="Yun M.H."/>
        </authorList>
    </citation>
    <scope>NUCLEOTIDE SEQUENCE</scope>
    <source>
        <strain evidence="1">20211129_DDA</strain>
        <tissue evidence="1">Liver</tissue>
    </source>
</reference>
<evidence type="ECO:0000313" key="1">
    <source>
        <dbReference type="EMBL" id="KAJ1186997.1"/>
    </source>
</evidence>